<feature type="compositionally biased region" description="Acidic residues" evidence="2">
    <location>
        <begin position="482"/>
        <end position="500"/>
    </location>
</feature>
<dbReference type="InterPro" id="IPR027417">
    <property type="entry name" value="P-loop_NTPase"/>
</dbReference>
<keyword evidence="1" id="KW-0040">ANK repeat</keyword>
<evidence type="ECO:0000313" key="5">
    <source>
        <dbReference type="Proteomes" id="UP000007879"/>
    </source>
</evidence>
<feature type="repeat" description="ANK" evidence="1">
    <location>
        <begin position="283"/>
        <end position="315"/>
    </location>
</feature>
<accession>A0AAN0JVW0</accession>
<dbReference type="Gene3D" id="1.10.533.10">
    <property type="entry name" value="Death Domain, Fas"/>
    <property type="match status" value="1"/>
</dbReference>
<feature type="compositionally biased region" description="Polar residues" evidence="2">
    <location>
        <begin position="27"/>
        <end position="46"/>
    </location>
</feature>
<dbReference type="InterPro" id="IPR011029">
    <property type="entry name" value="DEATH-like_dom_sf"/>
</dbReference>
<dbReference type="RefSeq" id="XP_019861208.1">
    <property type="nucleotide sequence ID" value="XM_020005649.1"/>
</dbReference>
<evidence type="ECO:0000259" key="3">
    <source>
        <dbReference type="PROSITE" id="PS50017"/>
    </source>
</evidence>
<dbReference type="InterPro" id="IPR036770">
    <property type="entry name" value="Ankyrin_rpt-contain_sf"/>
</dbReference>
<feature type="region of interest" description="Disordered" evidence="2">
    <location>
        <begin position="451"/>
        <end position="470"/>
    </location>
</feature>
<dbReference type="Proteomes" id="UP000007879">
    <property type="component" value="Unassembled WGS sequence"/>
</dbReference>
<evidence type="ECO:0000313" key="4">
    <source>
        <dbReference type="EnsemblMetazoa" id="XP_019861208.1"/>
    </source>
</evidence>
<dbReference type="GO" id="GO:0007165">
    <property type="term" value="P:signal transduction"/>
    <property type="evidence" value="ECO:0007669"/>
    <property type="project" value="InterPro"/>
</dbReference>
<dbReference type="CDD" id="cd01670">
    <property type="entry name" value="Death"/>
    <property type="match status" value="1"/>
</dbReference>
<reference evidence="5" key="1">
    <citation type="journal article" date="2010" name="Nature">
        <title>The Amphimedon queenslandica genome and the evolution of animal complexity.</title>
        <authorList>
            <person name="Srivastava M."/>
            <person name="Simakov O."/>
            <person name="Chapman J."/>
            <person name="Fahey B."/>
            <person name="Gauthier M.E."/>
            <person name="Mitros T."/>
            <person name="Richards G.S."/>
            <person name="Conaco C."/>
            <person name="Dacre M."/>
            <person name="Hellsten U."/>
            <person name="Larroux C."/>
            <person name="Putnam N.H."/>
            <person name="Stanke M."/>
            <person name="Adamska M."/>
            <person name="Darling A."/>
            <person name="Degnan S.M."/>
            <person name="Oakley T.H."/>
            <person name="Plachetzki D.C."/>
            <person name="Zhai Y."/>
            <person name="Adamski M."/>
            <person name="Calcino A."/>
            <person name="Cummins S.F."/>
            <person name="Goodstein D.M."/>
            <person name="Harris C."/>
            <person name="Jackson D.J."/>
            <person name="Leys S.P."/>
            <person name="Shu S."/>
            <person name="Woodcroft B.J."/>
            <person name="Vervoort M."/>
            <person name="Kosik K.S."/>
            <person name="Manning G."/>
            <person name="Degnan B.M."/>
            <person name="Rokhsar D.S."/>
        </authorList>
    </citation>
    <scope>NUCLEOTIDE SEQUENCE [LARGE SCALE GENOMIC DNA]</scope>
</reference>
<dbReference type="SUPFAM" id="SSF52540">
    <property type="entry name" value="P-loop containing nucleoside triphosphate hydrolases"/>
    <property type="match status" value="1"/>
</dbReference>
<dbReference type="EnsemblMetazoa" id="XM_020005649.1">
    <property type="protein sequence ID" value="XP_019861208.1"/>
    <property type="gene ID" value="LOC109589593"/>
</dbReference>
<dbReference type="PROSITE" id="PS50088">
    <property type="entry name" value="ANK_REPEAT"/>
    <property type="match status" value="1"/>
</dbReference>
<protein>
    <recommendedName>
        <fullName evidence="3">Death domain-containing protein</fullName>
    </recommendedName>
</protein>
<dbReference type="InterPro" id="IPR002110">
    <property type="entry name" value="Ankyrin_rpt"/>
</dbReference>
<feature type="region of interest" description="Disordered" evidence="2">
    <location>
        <begin position="476"/>
        <end position="502"/>
    </location>
</feature>
<dbReference type="InterPro" id="IPR036388">
    <property type="entry name" value="WH-like_DNA-bd_sf"/>
</dbReference>
<proteinExistence type="predicted"/>
<keyword evidence="5" id="KW-1185">Reference proteome</keyword>
<feature type="region of interest" description="Disordered" evidence="2">
    <location>
        <begin position="1148"/>
        <end position="1184"/>
    </location>
</feature>
<dbReference type="PROSITE" id="PS50017">
    <property type="entry name" value="DEATH_DOMAIN"/>
    <property type="match status" value="1"/>
</dbReference>
<dbReference type="Gene3D" id="1.25.40.20">
    <property type="entry name" value="Ankyrin repeat-containing domain"/>
    <property type="match status" value="1"/>
</dbReference>
<dbReference type="InterPro" id="IPR000488">
    <property type="entry name" value="Death_dom"/>
</dbReference>
<dbReference type="Gene3D" id="1.10.10.10">
    <property type="entry name" value="Winged helix-like DNA-binding domain superfamily/Winged helix DNA-binding domain"/>
    <property type="match status" value="1"/>
</dbReference>
<feature type="domain" description="Death" evidence="3">
    <location>
        <begin position="1083"/>
        <end position="1145"/>
    </location>
</feature>
<feature type="region of interest" description="Disordered" evidence="2">
    <location>
        <begin position="1"/>
        <end position="46"/>
    </location>
</feature>
<evidence type="ECO:0000256" key="1">
    <source>
        <dbReference type="PROSITE-ProRule" id="PRU00023"/>
    </source>
</evidence>
<dbReference type="SUPFAM" id="SSF47986">
    <property type="entry name" value="DEATH domain"/>
    <property type="match status" value="1"/>
</dbReference>
<name>A0AAN0JVW0_AMPQE</name>
<organism evidence="4 5">
    <name type="scientific">Amphimedon queenslandica</name>
    <name type="common">Sponge</name>
    <dbReference type="NCBI Taxonomy" id="400682"/>
    <lineage>
        <taxon>Eukaryota</taxon>
        <taxon>Metazoa</taxon>
        <taxon>Porifera</taxon>
        <taxon>Demospongiae</taxon>
        <taxon>Heteroscleromorpha</taxon>
        <taxon>Haplosclerida</taxon>
        <taxon>Niphatidae</taxon>
        <taxon>Amphimedon</taxon>
    </lineage>
</organism>
<dbReference type="SUPFAM" id="SSF48403">
    <property type="entry name" value="Ankyrin repeat"/>
    <property type="match status" value="1"/>
</dbReference>
<dbReference type="GeneID" id="109589593"/>
<sequence>MKGGHVDPNLEQQPSVSKGPLQPVDVTAQSHTPQPTITGSQSSTPTTVIELSSKSEVATNIGSLHSRFATLDTKLRDEFEELVENGKVTIKAVARSAAAFLNIRVSSLKYGNVNELFDSLQPHYDFFSCGVLKHLTYTYLSNALQTELTQYIDSLDKFSESSQLKYIRSTIKEKLSSLPAAASPTTSDQTKPVIIKLNDRWEEMTISKLKTVLKHYFGVTSDLFSHISFDYGSFVITLSIPTSLSQSIIDAINNKKESMSRLGILEVAVDKDTIPIRREDNDNFVTSLYESVKAGDSFEVSMLLQLGADPNSKDERGKSAVEIANEGGHTQIKKILLTGGGAKQLLGDRELENQTLQPGIIEKWLKEGVVELTVTRVNMHGPPGAGKTCAQDLLLNNPPTAHITDSTPIARPAVKATRVSVDNEAMKWEKVERDGLLERLASDLKEAAASQPMKEISATQHQEGVFGNSFPITTDEQQISESQDESTSEDDSATETEESIDTSNESFLIGKGVIQEIVDTIQSSEGQLYLSGHWLYIIDSGGQPAYQELLPLFVRTASLNIITLDLSQPLDKKLDFQYRIGGETFSCGLNLKYSNRDFFLSAVSSGAILKPIHVPYVLETPSHPMNFVLGTHYDLINEDKLKGMNKELMSSLKPDVENYVVPNVRGESIIFPVNTLVPEDKGRMKTGQDLCQSIANCGGTSLKINVPIRWFAFELWLQKVAEDKSRSFLIIDEVISAGKRFKMNKDDTKDALQYLHNVTIILYYPDILPQLVFVDPKPILEVLSRLLALTYVERKALHLIANPVPSEKYISKLHNVGFFKEKLLMNHFTSLFSPPNFEPSHLLKLLIHLRIIASGEDGDYFIPCALESYTEPPEPQTEIKPLLIVWLDNDGINTLPVPQGMFPLVITHLLSYNECPGKVDFPPLDPDQYYRYRDALSFWIFIKRKRYTLHVINRYSDIAVYFDESVQEAKAKCPDICKLVMKAVSDSADTINVEHNHVTAFSCPKRSTCYCVVEEDHSINCTLCKRSADIAGDSYWCWFGIVDCGPTMITSVSAYSGHSQALDVCDLDDILTDLKDGHYYSSNWKELGLKLGLYDNTLSTISASSSDIEDCLRKCIVKWLQRADGVDVKGGATWTTLVNALEQCDSGKPTADHIRRKRLKRNANQSQTNDDELSLPTTKKNKSS</sequence>
<dbReference type="AlphaFoldDB" id="A0AAN0JVW0"/>
<dbReference type="KEGG" id="aqu:109589593"/>
<reference evidence="4" key="2">
    <citation type="submission" date="2024-06" db="UniProtKB">
        <authorList>
            <consortium name="EnsemblMetazoa"/>
        </authorList>
    </citation>
    <scope>IDENTIFICATION</scope>
</reference>
<evidence type="ECO:0000256" key="2">
    <source>
        <dbReference type="SAM" id="MobiDB-lite"/>
    </source>
</evidence>